<evidence type="ECO:0000313" key="2">
    <source>
        <dbReference type="Proteomes" id="UP001596016"/>
    </source>
</evidence>
<dbReference type="EMBL" id="JBHSLL010000012">
    <property type="protein sequence ID" value="MFC5385185.1"/>
    <property type="molecule type" value="Genomic_DNA"/>
</dbReference>
<proteinExistence type="predicted"/>
<evidence type="ECO:0000313" key="1">
    <source>
        <dbReference type="EMBL" id="MFC5385185.1"/>
    </source>
</evidence>
<comment type="caution">
    <text evidence="1">The sequence shown here is derived from an EMBL/GenBank/DDBJ whole genome shotgun (WGS) entry which is preliminary data.</text>
</comment>
<name>A0ABW0GVB7_9HYPH</name>
<reference evidence="2" key="1">
    <citation type="journal article" date="2019" name="Int. J. Syst. Evol. Microbiol.">
        <title>The Global Catalogue of Microorganisms (GCM) 10K type strain sequencing project: providing services to taxonomists for standard genome sequencing and annotation.</title>
        <authorList>
            <consortium name="The Broad Institute Genomics Platform"/>
            <consortium name="The Broad Institute Genome Sequencing Center for Infectious Disease"/>
            <person name="Wu L."/>
            <person name="Ma J."/>
        </authorList>
    </citation>
    <scope>NUCLEOTIDE SEQUENCE [LARGE SCALE GENOMIC DNA]</scope>
    <source>
        <strain evidence="2">CGMCC 4.1415</strain>
    </source>
</reference>
<gene>
    <name evidence="1" type="ORF">ACFPLB_04295</name>
</gene>
<dbReference type="Proteomes" id="UP001596016">
    <property type="component" value="Unassembled WGS sequence"/>
</dbReference>
<dbReference type="RefSeq" id="WP_378228076.1">
    <property type="nucleotide sequence ID" value="NZ_JBHSLL010000012.1"/>
</dbReference>
<sequence>MAGFYDEMRDMATELLGEFKQGRVTLTRTTQAEKPEDWPTWEPWTGETTTQVYELDAVVKGVSAKLIDGNVVIASDRELTCSHKMTLVETIVGDNDPVVSSTPAEFDAGLLDTLSIDGKPVTIVRDLTVPGAGTPVAHRFVIR</sequence>
<keyword evidence="2" id="KW-1185">Reference proteome</keyword>
<accession>A0ABW0GVB7</accession>
<protein>
    <submittedName>
        <fullName evidence="1">Uncharacterized protein</fullName>
    </submittedName>
</protein>
<organism evidence="1 2">
    <name type="scientific">Aquamicrobium segne</name>
    <dbReference type="NCBI Taxonomy" id="469547"/>
    <lineage>
        <taxon>Bacteria</taxon>
        <taxon>Pseudomonadati</taxon>
        <taxon>Pseudomonadota</taxon>
        <taxon>Alphaproteobacteria</taxon>
        <taxon>Hyphomicrobiales</taxon>
        <taxon>Phyllobacteriaceae</taxon>
        <taxon>Aquamicrobium</taxon>
    </lineage>
</organism>